<dbReference type="OrthoDB" id="775526at2"/>
<dbReference type="RefSeq" id="WP_132122099.1">
    <property type="nucleotide sequence ID" value="NZ_SLWS01000007.1"/>
</dbReference>
<accession>A0A4R2JGB7</accession>
<proteinExistence type="predicted"/>
<evidence type="ECO:0000313" key="2">
    <source>
        <dbReference type="Proteomes" id="UP000295680"/>
    </source>
</evidence>
<dbReference type="Proteomes" id="UP000295680">
    <property type="component" value="Unassembled WGS sequence"/>
</dbReference>
<sequence length="144" mass="15871">MTSGETIDEENLVSVLVLGGPEPVTCALTWRSYPDCSYSIDLDGPAGPVAARGRDLFQALQEIRLELEPGGWSIAVQGARKDTYPSGMVRDMVGARRVYVLHTGRDMAKEDLVNIFAEAAAAALGTVEQQKNNYQEWRDSVRRR</sequence>
<gene>
    <name evidence="1" type="ORF">EV192_107341</name>
</gene>
<name>A0A4R2JGB7_9PSEU</name>
<protein>
    <submittedName>
        <fullName evidence="1">Uncharacterized protein</fullName>
    </submittedName>
</protein>
<dbReference type="AlphaFoldDB" id="A0A4R2JGB7"/>
<organism evidence="1 2">
    <name type="scientific">Actinocrispum wychmicini</name>
    <dbReference type="NCBI Taxonomy" id="1213861"/>
    <lineage>
        <taxon>Bacteria</taxon>
        <taxon>Bacillati</taxon>
        <taxon>Actinomycetota</taxon>
        <taxon>Actinomycetes</taxon>
        <taxon>Pseudonocardiales</taxon>
        <taxon>Pseudonocardiaceae</taxon>
        <taxon>Actinocrispum</taxon>
    </lineage>
</organism>
<evidence type="ECO:0000313" key="1">
    <source>
        <dbReference type="EMBL" id="TCO55918.1"/>
    </source>
</evidence>
<comment type="caution">
    <text evidence="1">The sequence shown here is derived from an EMBL/GenBank/DDBJ whole genome shotgun (WGS) entry which is preliminary data.</text>
</comment>
<dbReference type="EMBL" id="SLWS01000007">
    <property type="protein sequence ID" value="TCO55918.1"/>
    <property type="molecule type" value="Genomic_DNA"/>
</dbReference>
<reference evidence="1 2" key="1">
    <citation type="submission" date="2019-03" db="EMBL/GenBank/DDBJ databases">
        <title>Genomic Encyclopedia of Type Strains, Phase IV (KMG-IV): sequencing the most valuable type-strain genomes for metagenomic binning, comparative biology and taxonomic classification.</title>
        <authorList>
            <person name="Goeker M."/>
        </authorList>
    </citation>
    <scope>NUCLEOTIDE SEQUENCE [LARGE SCALE GENOMIC DNA]</scope>
    <source>
        <strain evidence="1 2">DSM 45934</strain>
    </source>
</reference>
<keyword evidence="2" id="KW-1185">Reference proteome</keyword>